<organism evidence="2 3">
    <name type="scientific">Streptomyces bullii</name>
    <dbReference type="NCBI Taxonomy" id="349910"/>
    <lineage>
        <taxon>Bacteria</taxon>
        <taxon>Bacillati</taxon>
        <taxon>Actinomycetota</taxon>
        <taxon>Actinomycetes</taxon>
        <taxon>Kitasatosporales</taxon>
        <taxon>Streptomycetaceae</taxon>
        <taxon>Streptomyces</taxon>
    </lineage>
</organism>
<evidence type="ECO:0000256" key="1">
    <source>
        <dbReference type="SAM" id="Phobius"/>
    </source>
</evidence>
<dbReference type="EMBL" id="JBHSNY010000007">
    <property type="protein sequence ID" value="MFC5636457.1"/>
    <property type="molecule type" value="Genomic_DNA"/>
</dbReference>
<reference evidence="3" key="1">
    <citation type="journal article" date="2019" name="Int. J. Syst. Evol. Microbiol.">
        <title>The Global Catalogue of Microorganisms (GCM) 10K type strain sequencing project: providing services to taxonomists for standard genome sequencing and annotation.</title>
        <authorList>
            <consortium name="The Broad Institute Genomics Platform"/>
            <consortium name="The Broad Institute Genome Sequencing Center for Infectious Disease"/>
            <person name="Wu L."/>
            <person name="Ma J."/>
        </authorList>
    </citation>
    <scope>NUCLEOTIDE SEQUENCE [LARGE SCALE GENOMIC DNA]</scope>
    <source>
        <strain evidence="3">CGMCC 4.7248</strain>
    </source>
</reference>
<gene>
    <name evidence="2" type="ORF">ACFPZJ_22175</name>
</gene>
<proteinExistence type="predicted"/>
<name>A0ABW0UT58_9ACTN</name>
<evidence type="ECO:0000313" key="3">
    <source>
        <dbReference type="Proteomes" id="UP001596154"/>
    </source>
</evidence>
<keyword evidence="1" id="KW-0812">Transmembrane</keyword>
<dbReference type="Proteomes" id="UP001596154">
    <property type="component" value="Unassembled WGS sequence"/>
</dbReference>
<sequence length="170" mass="18852">MAYTRGITDVHISKGALWIGSDTYPLRNIAHTSLRELHPDRNAARSRFVRRLIAKVFLLLFGLGLLQASALLGGIVVLVVVAAGIRDYLELQRVLNAPVLYVLQITTSGTPKTALTTDDRNGLEQMFRQLMEAMDNPDIQVHYQMPTYNITGGDHIYQFGDSNTGKVVTP</sequence>
<dbReference type="Pfam" id="PF19744">
    <property type="entry name" value="DUF6232"/>
    <property type="match status" value="1"/>
</dbReference>
<accession>A0ABW0UT58</accession>
<comment type="caution">
    <text evidence="2">The sequence shown here is derived from an EMBL/GenBank/DDBJ whole genome shotgun (WGS) entry which is preliminary data.</text>
</comment>
<protein>
    <submittedName>
        <fullName evidence="2">DUF6232 family protein</fullName>
    </submittedName>
</protein>
<dbReference type="InterPro" id="IPR045629">
    <property type="entry name" value="DUF6232"/>
</dbReference>
<evidence type="ECO:0000313" key="2">
    <source>
        <dbReference type="EMBL" id="MFC5636457.1"/>
    </source>
</evidence>
<feature type="transmembrane region" description="Helical" evidence="1">
    <location>
        <begin position="56"/>
        <end position="85"/>
    </location>
</feature>
<keyword evidence="1" id="KW-0472">Membrane</keyword>
<dbReference type="RefSeq" id="WP_381024322.1">
    <property type="nucleotide sequence ID" value="NZ_JBHSNY010000007.1"/>
</dbReference>
<keyword evidence="3" id="KW-1185">Reference proteome</keyword>
<keyword evidence="1" id="KW-1133">Transmembrane helix</keyword>